<protein>
    <submittedName>
        <fullName evidence="1">Uncharacterized protein</fullName>
    </submittedName>
</protein>
<accession>A0A2J6RUY6</accession>
<gene>
    <name evidence="1" type="ORF">L207DRAFT_622319</name>
</gene>
<name>A0A2J6RUY6_HYAVF</name>
<evidence type="ECO:0000313" key="2">
    <source>
        <dbReference type="Proteomes" id="UP000235786"/>
    </source>
</evidence>
<dbReference type="OrthoDB" id="3561104at2759"/>
<dbReference type="Proteomes" id="UP000235786">
    <property type="component" value="Unassembled WGS sequence"/>
</dbReference>
<sequence length="188" mass="22222">MSGNWADREVARIEALPNTEFIIELYNAMNGHTYSWRTIQKQLQELKIDYNVYQDWNDLLTLKRTWDCNPSLTRLRQHKDIVQGLSRDLSRRSWNPKHLRRLLINLRLILVRAGMAEEEAVALVSKNVDVKGAIEDLWIPVEKEERYFSNGRWDLELGIDEEKPLLGDDDAANEHRAIWGWRKWLSLI</sequence>
<reference evidence="1 2" key="1">
    <citation type="submission" date="2016-04" db="EMBL/GenBank/DDBJ databases">
        <title>A degradative enzymes factory behind the ericoid mycorrhizal symbiosis.</title>
        <authorList>
            <consortium name="DOE Joint Genome Institute"/>
            <person name="Martino E."/>
            <person name="Morin E."/>
            <person name="Grelet G."/>
            <person name="Kuo A."/>
            <person name="Kohler A."/>
            <person name="Daghino S."/>
            <person name="Barry K."/>
            <person name="Choi C."/>
            <person name="Cichocki N."/>
            <person name="Clum A."/>
            <person name="Copeland A."/>
            <person name="Hainaut M."/>
            <person name="Haridas S."/>
            <person name="Labutti K."/>
            <person name="Lindquist E."/>
            <person name="Lipzen A."/>
            <person name="Khouja H.-R."/>
            <person name="Murat C."/>
            <person name="Ohm R."/>
            <person name="Olson A."/>
            <person name="Spatafora J."/>
            <person name="Veneault-Fourrey C."/>
            <person name="Henrissat B."/>
            <person name="Grigoriev I."/>
            <person name="Martin F."/>
            <person name="Perotto S."/>
        </authorList>
    </citation>
    <scope>NUCLEOTIDE SEQUENCE [LARGE SCALE GENOMIC DNA]</scope>
    <source>
        <strain evidence="1 2">F</strain>
    </source>
</reference>
<dbReference type="AlphaFoldDB" id="A0A2J6RUY6"/>
<proteinExistence type="predicted"/>
<dbReference type="EMBL" id="KZ613943">
    <property type="protein sequence ID" value="PMD42326.1"/>
    <property type="molecule type" value="Genomic_DNA"/>
</dbReference>
<evidence type="ECO:0000313" key="1">
    <source>
        <dbReference type="EMBL" id="PMD42326.1"/>
    </source>
</evidence>
<organism evidence="1 2">
    <name type="scientific">Hyaloscypha variabilis (strain UAMH 11265 / GT02V1 / F)</name>
    <name type="common">Meliniomyces variabilis</name>
    <dbReference type="NCBI Taxonomy" id="1149755"/>
    <lineage>
        <taxon>Eukaryota</taxon>
        <taxon>Fungi</taxon>
        <taxon>Dikarya</taxon>
        <taxon>Ascomycota</taxon>
        <taxon>Pezizomycotina</taxon>
        <taxon>Leotiomycetes</taxon>
        <taxon>Helotiales</taxon>
        <taxon>Hyaloscyphaceae</taxon>
        <taxon>Hyaloscypha</taxon>
        <taxon>Hyaloscypha variabilis</taxon>
    </lineage>
</organism>
<keyword evidence="2" id="KW-1185">Reference proteome</keyword>